<dbReference type="InterPro" id="IPR011051">
    <property type="entry name" value="RmlC_Cupin_sf"/>
</dbReference>
<dbReference type="InterPro" id="IPR014710">
    <property type="entry name" value="RmlC-like_jellyroll"/>
</dbReference>
<proteinExistence type="predicted"/>
<dbReference type="SUPFAM" id="SSF51182">
    <property type="entry name" value="RmlC-like cupins"/>
    <property type="match status" value="1"/>
</dbReference>
<sequence>MESKEFAKAEIFSFPTEVDYTQGGIVSRNVIKRPTGNVSLFAFDKGESLSEHTAPFDAMVQVVEGVAHVIINGQTHTVKAGECIIMPANITHAVAAPERFKMVLTMIKEQKV</sequence>
<feature type="domain" description="Cupin type-2" evidence="1">
    <location>
        <begin position="40"/>
        <end position="107"/>
    </location>
</feature>
<protein>
    <submittedName>
        <fullName evidence="2">Cupin domain protein</fullName>
    </submittedName>
</protein>
<accession>A0A1G6GQS8</accession>
<keyword evidence="3" id="KW-1185">Reference proteome</keyword>
<dbReference type="STRING" id="1640674.SAMN05216323_100329"/>
<evidence type="ECO:0000313" key="2">
    <source>
        <dbReference type="EMBL" id="SDB84259.1"/>
    </source>
</evidence>
<dbReference type="CDD" id="cd02230">
    <property type="entry name" value="cupin_HP0902-like"/>
    <property type="match status" value="1"/>
</dbReference>
<dbReference type="PANTHER" id="PTHR37694">
    <property type="entry name" value="SLR8022 PROTEIN"/>
    <property type="match status" value="1"/>
</dbReference>
<dbReference type="OrthoDB" id="1121052at2"/>
<dbReference type="AlphaFoldDB" id="A0A1G6GQS8"/>
<dbReference type="RefSeq" id="WP_092434805.1">
    <property type="nucleotide sequence ID" value="NZ_FMYP01000003.1"/>
</dbReference>
<dbReference type="PANTHER" id="PTHR37694:SF1">
    <property type="entry name" value="SLR8022 PROTEIN"/>
    <property type="match status" value="1"/>
</dbReference>
<reference evidence="2 3" key="1">
    <citation type="submission" date="2016-09" db="EMBL/GenBank/DDBJ databases">
        <authorList>
            <person name="Capua I."/>
            <person name="De Benedictis P."/>
            <person name="Joannis T."/>
            <person name="Lombin L.H."/>
            <person name="Cattoli G."/>
        </authorList>
    </citation>
    <scope>NUCLEOTIDE SEQUENCE [LARGE SCALE GENOMIC DNA]</scope>
    <source>
        <strain evidence="2 3">A7P-90m</strain>
    </source>
</reference>
<evidence type="ECO:0000313" key="3">
    <source>
        <dbReference type="Proteomes" id="UP000199452"/>
    </source>
</evidence>
<evidence type="ECO:0000259" key="1">
    <source>
        <dbReference type="Pfam" id="PF07883"/>
    </source>
</evidence>
<dbReference type="Gene3D" id="2.60.120.10">
    <property type="entry name" value="Jelly Rolls"/>
    <property type="match status" value="1"/>
</dbReference>
<organism evidence="2 3">
    <name type="scientific">Williamwhitmania taraxaci</name>
    <dbReference type="NCBI Taxonomy" id="1640674"/>
    <lineage>
        <taxon>Bacteria</taxon>
        <taxon>Pseudomonadati</taxon>
        <taxon>Bacteroidota</taxon>
        <taxon>Bacteroidia</taxon>
        <taxon>Bacteroidales</taxon>
        <taxon>Williamwhitmaniaceae</taxon>
        <taxon>Williamwhitmania</taxon>
    </lineage>
</organism>
<dbReference type="InterPro" id="IPR013096">
    <property type="entry name" value="Cupin_2"/>
</dbReference>
<dbReference type="EMBL" id="FMYP01000003">
    <property type="protein sequence ID" value="SDB84259.1"/>
    <property type="molecule type" value="Genomic_DNA"/>
</dbReference>
<name>A0A1G6GQS8_9BACT</name>
<dbReference type="Proteomes" id="UP000199452">
    <property type="component" value="Unassembled WGS sequence"/>
</dbReference>
<gene>
    <name evidence="2" type="ORF">SAMN05216323_100329</name>
</gene>
<dbReference type="Pfam" id="PF07883">
    <property type="entry name" value="Cupin_2"/>
    <property type="match status" value="1"/>
</dbReference>